<dbReference type="InterPro" id="IPR000212">
    <property type="entry name" value="DNA_helicase_UvrD/REP"/>
</dbReference>
<dbReference type="InterPro" id="IPR014017">
    <property type="entry name" value="DNA_helicase_UvrD-like_C"/>
</dbReference>
<gene>
    <name evidence="12" type="ORF">GCM10009767_23980</name>
</gene>
<evidence type="ECO:0000256" key="3">
    <source>
        <dbReference type="ARBA" id="ARBA00022806"/>
    </source>
</evidence>
<dbReference type="EC" id="5.6.2.4" evidence="7"/>
<sequence length="784" mass="85819">MTAQPKQLIMDRGFPSSYDRSIAGRVTATIEKLFKDTSANGLHIEPIQNCADKRVRTARVDDFHRMVLFDLGGWLLLYGVYPHDDAYVVAAKAYARVNPTSGAAEIRQAEGSDGNAKGRYTDSELKALVEARAAELLAERQSNDLEPPTPTLQETEPSFPSVNPLAGYTAEQLTGQLGIDDPVAEYAVGAPSEEELLTALGRVGGWQGDALMDLASGTSLDEVRATYSISEGSEPIGGTEIGVPSETDAVVRAATAGQAASQFHLIEDDEALARALASGNFDAWRLFLHPDQQEYVDKETSGPFRLSGGAGTGKTVVLVHRAVRVARQNPNARILVVSFTRNLVEMIREQIRSLGPDVRMADGLGQPGISVLTLDQVAHRVLEDAARAGRLASAMEAVLGWGIRRMPDYRSAGAYGASPWEESIDAAGTELPENLRSVHFFQSEYQEIVLPGQITQEIDYLRAPRPGRGTRLGRNQRRAVWQAVSQYRDDGLAAQAVDWDEAATVAAALLTGDEGTPLADHVLIDEGQDFTPTRWKLARAVVAEGPDDLFIAEDSHQRIYGNRMVLGHYGIKIVGRSRRLRLNYRTTEQNLQLALKVLAAGSYDLDETEGEHMEHAPEHDRDRYISSRSGPRPMLLPAEDLVQEYDGVSELLRTWVAEVQDMGLKAGTLGILTRTKKERDAFVRAMGERGVAVAPVDTRDVPESTPAVMTLHRAKGTEFSRVVLFGVSEGSIPKFFAGSTYDDQAQEQSSLRERSLLYVGATRARDMLAISWSREASPYLPRAR</sequence>
<keyword evidence="13" id="KW-1185">Reference proteome</keyword>
<evidence type="ECO:0000256" key="8">
    <source>
        <dbReference type="ARBA" id="ARBA00048988"/>
    </source>
</evidence>
<keyword evidence="5" id="KW-0413">Isomerase</keyword>
<feature type="region of interest" description="Disordered" evidence="10">
    <location>
        <begin position="140"/>
        <end position="159"/>
    </location>
</feature>
<dbReference type="Pfam" id="PF13361">
    <property type="entry name" value="UvrD_C"/>
    <property type="match status" value="1"/>
</dbReference>
<comment type="catalytic activity">
    <reaction evidence="6">
        <text>Couples ATP hydrolysis with the unwinding of duplex DNA by translocating in the 3'-5' direction.</text>
        <dbReference type="EC" id="5.6.2.4"/>
    </reaction>
</comment>
<keyword evidence="3 9" id="KW-0347">Helicase</keyword>
<evidence type="ECO:0000256" key="7">
    <source>
        <dbReference type="ARBA" id="ARBA00034808"/>
    </source>
</evidence>
<comment type="caution">
    <text evidence="12">The sequence shown here is derived from an EMBL/GenBank/DDBJ whole genome shotgun (WGS) entry which is preliminary data.</text>
</comment>
<reference evidence="13" key="1">
    <citation type="journal article" date="2019" name="Int. J. Syst. Evol. Microbiol.">
        <title>The Global Catalogue of Microorganisms (GCM) 10K type strain sequencing project: providing services to taxonomists for standard genome sequencing and annotation.</title>
        <authorList>
            <consortium name="The Broad Institute Genomics Platform"/>
            <consortium name="The Broad Institute Genome Sequencing Center for Infectious Disease"/>
            <person name="Wu L."/>
            <person name="Ma J."/>
        </authorList>
    </citation>
    <scope>NUCLEOTIDE SEQUENCE [LARGE SCALE GENOMIC DNA]</scope>
    <source>
        <strain evidence="13">JCM 14735</strain>
    </source>
</reference>
<dbReference type="PROSITE" id="PS51198">
    <property type="entry name" value="UVRD_HELICASE_ATP_BIND"/>
    <property type="match status" value="1"/>
</dbReference>
<keyword evidence="12" id="KW-0540">Nuclease</keyword>
<keyword evidence="4 9" id="KW-0067">ATP-binding</keyword>
<dbReference type="PANTHER" id="PTHR11070">
    <property type="entry name" value="UVRD / RECB / PCRA DNA HELICASE FAMILY MEMBER"/>
    <property type="match status" value="1"/>
</dbReference>
<evidence type="ECO:0000256" key="5">
    <source>
        <dbReference type="ARBA" id="ARBA00023235"/>
    </source>
</evidence>
<evidence type="ECO:0000313" key="12">
    <source>
        <dbReference type="EMBL" id="GAA1764414.1"/>
    </source>
</evidence>
<evidence type="ECO:0000256" key="2">
    <source>
        <dbReference type="ARBA" id="ARBA00022801"/>
    </source>
</evidence>
<keyword evidence="2 9" id="KW-0378">Hydrolase</keyword>
<accession>A0ABP4WY52</accession>
<dbReference type="InterPro" id="IPR027417">
    <property type="entry name" value="P-loop_NTPase"/>
</dbReference>
<dbReference type="GO" id="GO:0004527">
    <property type="term" value="F:exonuclease activity"/>
    <property type="evidence" value="ECO:0007669"/>
    <property type="project" value="UniProtKB-KW"/>
</dbReference>
<dbReference type="InterPro" id="IPR014016">
    <property type="entry name" value="UvrD-like_ATP-bd"/>
</dbReference>
<evidence type="ECO:0000256" key="4">
    <source>
        <dbReference type="ARBA" id="ARBA00022840"/>
    </source>
</evidence>
<keyword evidence="1 9" id="KW-0547">Nucleotide-binding</keyword>
<protein>
    <recommendedName>
        <fullName evidence="7">DNA 3'-5' helicase</fullName>
        <ecNumber evidence="7">5.6.2.4</ecNumber>
    </recommendedName>
</protein>
<dbReference type="EMBL" id="BAAAOA010000028">
    <property type="protein sequence ID" value="GAA1764414.1"/>
    <property type="molecule type" value="Genomic_DNA"/>
</dbReference>
<evidence type="ECO:0000313" key="13">
    <source>
        <dbReference type="Proteomes" id="UP001501204"/>
    </source>
</evidence>
<feature type="binding site" evidence="9">
    <location>
        <begin position="308"/>
        <end position="315"/>
    </location>
    <ligand>
        <name>ATP</name>
        <dbReference type="ChEBI" id="CHEBI:30616"/>
    </ligand>
</feature>
<dbReference type="RefSeq" id="WP_344122811.1">
    <property type="nucleotide sequence ID" value="NZ_BAAAOA010000028.1"/>
</dbReference>
<dbReference type="PANTHER" id="PTHR11070:SF45">
    <property type="entry name" value="DNA 3'-5' HELICASE"/>
    <property type="match status" value="1"/>
</dbReference>
<proteinExistence type="predicted"/>
<dbReference type="Pfam" id="PF00580">
    <property type="entry name" value="UvrD-helicase"/>
    <property type="match status" value="1"/>
</dbReference>
<keyword evidence="12" id="KW-0269">Exonuclease</keyword>
<evidence type="ECO:0000256" key="10">
    <source>
        <dbReference type="SAM" id="MobiDB-lite"/>
    </source>
</evidence>
<name>A0ABP4WY52_9MICC</name>
<evidence type="ECO:0000259" key="11">
    <source>
        <dbReference type="PROSITE" id="PS51198"/>
    </source>
</evidence>
<feature type="domain" description="UvrD-like helicase ATP-binding" evidence="11">
    <location>
        <begin position="287"/>
        <end position="594"/>
    </location>
</feature>
<evidence type="ECO:0000256" key="1">
    <source>
        <dbReference type="ARBA" id="ARBA00022741"/>
    </source>
</evidence>
<dbReference type="SUPFAM" id="SSF52540">
    <property type="entry name" value="P-loop containing nucleoside triphosphate hydrolases"/>
    <property type="match status" value="1"/>
</dbReference>
<comment type="catalytic activity">
    <reaction evidence="8">
        <text>ATP + H2O = ADP + phosphate + H(+)</text>
        <dbReference type="Rhea" id="RHEA:13065"/>
        <dbReference type="ChEBI" id="CHEBI:15377"/>
        <dbReference type="ChEBI" id="CHEBI:15378"/>
        <dbReference type="ChEBI" id="CHEBI:30616"/>
        <dbReference type="ChEBI" id="CHEBI:43474"/>
        <dbReference type="ChEBI" id="CHEBI:456216"/>
        <dbReference type="EC" id="5.6.2.4"/>
    </reaction>
</comment>
<dbReference type="Gene3D" id="3.40.50.300">
    <property type="entry name" value="P-loop containing nucleotide triphosphate hydrolases"/>
    <property type="match status" value="2"/>
</dbReference>
<evidence type="ECO:0000256" key="9">
    <source>
        <dbReference type="PROSITE-ProRule" id="PRU00560"/>
    </source>
</evidence>
<organism evidence="12 13">
    <name type="scientific">Kocuria aegyptia</name>
    <dbReference type="NCBI Taxonomy" id="330943"/>
    <lineage>
        <taxon>Bacteria</taxon>
        <taxon>Bacillati</taxon>
        <taxon>Actinomycetota</taxon>
        <taxon>Actinomycetes</taxon>
        <taxon>Micrococcales</taxon>
        <taxon>Micrococcaceae</taxon>
        <taxon>Kocuria</taxon>
    </lineage>
</organism>
<evidence type="ECO:0000256" key="6">
    <source>
        <dbReference type="ARBA" id="ARBA00034617"/>
    </source>
</evidence>
<dbReference type="Proteomes" id="UP001501204">
    <property type="component" value="Unassembled WGS sequence"/>
</dbReference>